<dbReference type="Proteomes" id="UP000054018">
    <property type="component" value="Unassembled WGS sequence"/>
</dbReference>
<dbReference type="InterPro" id="IPR004143">
    <property type="entry name" value="BPL_LPL_catalytic"/>
</dbReference>
<dbReference type="PROSITE" id="PS51733">
    <property type="entry name" value="BPL_LPL_CATALYTIC"/>
    <property type="match status" value="1"/>
</dbReference>
<evidence type="ECO:0000256" key="5">
    <source>
        <dbReference type="ARBA" id="ARBA00023315"/>
    </source>
</evidence>
<dbReference type="GO" id="GO:0009249">
    <property type="term" value="P:protein lipoylation"/>
    <property type="evidence" value="ECO:0007669"/>
    <property type="project" value="InterPro"/>
</dbReference>
<evidence type="ECO:0000259" key="6">
    <source>
        <dbReference type="PROSITE" id="PS51733"/>
    </source>
</evidence>
<dbReference type="NCBIfam" id="TIGR00214">
    <property type="entry name" value="lipB"/>
    <property type="match status" value="1"/>
</dbReference>
<dbReference type="PROSITE" id="PS01313">
    <property type="entry name" value="LIPB"/>
    <property type="match status" value="1"/>
</dbReference>
<evidence type="ECO:0000256" key="4">
    <source>
        <dbReference type="ARBA" id="ARBA00022679"/>
    </source>
</evidence>
<dbReference type="EMBL" id="KN833701">
    <property type="protein sequence ID" value="KIK26466.1"/>
    <property type="molecule type" value="Genomic_DNA"/>
</dbReference>
<dbReference type="EC" id="2.3.1.181" evidence="3"/>
<proteinExistence type="inferred from homology"/>
<evidence type="ECO:0000256" key="1">
    <source>
        <dbReference type="ARBA" id="ARBA00004821"/>
    </source>
</evidence>
<dbReference type="Gene3D" id="3.30.930.10">
    <property type="entry name" value="Bira Bifunctional Protein, Domain 2"/>
    <property type="match status" value="1"/>
</dbReference>
<gene>
    <name evidence="7" type="ORF">PISMIDRAFT_28400</name>
</gene>
<accession>A0A0C9ZB79</accession>
<evidence type="ECO:0000313" key="7">
    <source>
        <dbReference type="EMBL" id="KIK26466.1"/>
    </source>
</evidence>
<dbReference type="UniPathway" id="UPA00538">
    <property type="reaction ID" value="UER00592"/>
</dbReference>
<dbReference type="InterPro" id="IPR045864">
    <property type="entry name" value="aa-tRNA-synth_II/BPL/LPL"/>
</dbReference>
<dbReference type="SUPFAM" id="SSF55681">
    <property type="entry name" value="Class II aaRS and biotin synthetases"/>
    <property type="match status" value="1"/>
</dbReference>
<evidence type="ECO:0000313" key="8">
    <source>
        <dbReference type="Proteomes" id="UP000054018"/>
    </source>
</evidence>
<dbReference type="PANTHER" id="PTHR10993">
    <property type="entry name" value="OCTANOYLTRANSFERASE"/>
    <property type="match status" value="1"/>
</dbReference>
<sequence>MTPRATKCTYHVARADMTFGARSWFRHNGGSIVSSRSSASLRQQQLMTRHREFLSNALSGHMLHGHITASSDTGMSLPPVFYHYFQTPLPYARTLALQERLHQIQLAARRTSSHHDVLLLLQHRPVYTAGRRQTAEELTAERTRLTRIGADFVTTSRGGQLTYHGPGQLVGYPILDLGRTSPAMGTRDYVCRIQRAIQAYLAGEHGLRAVPSEHMGLFLDATTKVASIGVQVRHGLTTHGFAMNVTKEPLAWFDRVVACGLADVKAGCIELATGKAVQVDDVVEGIVAAFGTMYGRGMERLKVESAGEVGEAIVVLEEEALAAGDWPKSPVTLSP</sequence>
<dbReference type="HOGENOM" id="CLU_035168_1_2_1"/>
<dbReference type="InterPro" id="IPR020605">
    <property type="entry name" value="Octanoyltransferase_CS"/>
</dbReference>
<dbReference type="STRING" id="765257.A0A0C9ZB79"/>
<evidence type="ECO:0000256" key="3">
    <source>
        <dbReference type="ARBA" id="ARBA00012334"/>
    </source>
</evidence>
<dbReference type="InterPro" id="IPR000544">
    <property type="entry name" value="Octanoyltransferase"/>
</dbReference>
<name>A0A0C9ZB79_9AGAM</name>
<comment type="similarity">
    <text evidence="2">Belongs to the LipB family.</text>
</comment>
<keyword evidence="8" id="KW-1185">Reference proteome</keyword>
<dbReference type="PANTHER" id="PTHR10993:SF7">
    <property type="entry name" value="LIPOYLTRANSFERASE 2, MITOCHONDRIAL-RELATED"/>
    <property type="match status" value="1"/>
</dbReference>
<dbReference type="OrthoDB" id="19908at2759"/>
<keyword evidence="5" id="KW-0012">Acyltransferase</keyword>
<dbReference type="AlphaFoldDB" id="A0A0C9ZB79"/>
<reference evidence="8" key="2">
    <citation type="submission" date="2015-01" db="EMBL/GenBank/DDBJ databases">
        <title>Evolutionary Origins and Diversification of the Mycorrhizal Mutualists.</title>
        <authorList>
            <consortium name="DOE Joint Genome Institute"/>
            <consortium name="Mycorrhizal Genomics Consortium"/>
            <person name="Kohler A."/>
            <person name="Kuo A."/>
            <person name="Nagy L.G."/>
            <person name="Floudas D."/>
            <person name="Copeland A."/>
            <person name="Barry K.W."/>
            <person name="Cichocki N."/>
            <person name="Veneault-Fourrey C."/>
            <person name="LaButti K."/>
            <person name="Lindquist E.A."/>
            <person name="Lipzen A."/>
            <person name="Lundell T."/>
            <person name="Morin E."/>
            <person name="Murat C."/>
            <person name="Riley R."/>
            <person name="Ohm R."/>
            <person name="Sun H."/>
            <person name="Tunlid A."/>
            <person name="Henrissat B."/>
            <person name="Grigoriev I.V."/>
            <person name="Hibbett D.S."/>
            <person name="Martin F."/>
        </authorList>
    </citation>
    <scope>NUCLEOTIDE SEQUENCE [LARGE SCALE GENOMIC DNA]</scope>
    <source>
        <strain evidence="8">441</strain>
    </source>
</reference>
<protein>
    <recommendedName>
        <fullName evidence="3">lipoyl(octanoyl) transferase</fullName>
        <ecNumber evidence="3">2.3.1.181</ecNumber>
    </recommendedName>
</protein>
<reference evidence="7 8" key="1">
    <citation type="submission" date="2014-04" db="EMBL/GenBank/DDBJ databases">
        <authorList>
            <consortium name="DOE Joint Genome Institute"/>
            <person name="Kuo A."/>
            <person name="Kohler A."/>
            <person name="Costa M.D."/>
            <person name="Nagy L.G."/>
            <person name="Floudas D."/>
            <person name="Copeland A."/>
            <person name="Barry K.W."/>
            <person name="Cichocki N."/>
            <person name="Veneault-Fourrey C."/>
            <person name="LaButti K."/>
            <person name="Lindquist E.A."/>
            <person name="Lipzen A."/>
            <person name="Lundell T."/>
            <person name="Morin E."/>
            <person name="Murat C."/>
            <person name="Sun H."/>
            <person name="Tunlid A."/>
            <person name="Henrissat B."/>
            <person name="Grigoriev I.V."/>
            <person name="Hibbett D.S."/>
            <person name="Martin F."/>
            <person name="Nordberg H.P."/>
            <person name="Cantor M.N."/>
            <person name="Hua S.X."/>
        </authorList>
    </citation>
    <scope>NUCLEOTIDE SEQUENCE [LARGE SCALE GENOMIC DNA]</scope>
    <source>
        <strain evidence="7 8">441</strain>
    </source>
</reference>
<evidence type="ECO:0000256" key="2">
    <source>
        <dbReference type="ARBA" id="ARBA00007907"/>
    </source>
</evidence>
<dbReference type="GO" id="GO:0033819">
    <property type="term" value="F:lipoyl(octanoyl) transferase activity"/>
    <property type="evidence" value="ECO:0007669"/>
    <property type="project" value="UniProtKB-EC"/>
</dbReference>
<organism evidence="7 8">
    <name type="scientific">Pisolithus microcarpus 441</name>
    <dbReference type="NCBI Taxonomy" id="765257"/>
    <lineage>
        <taxon>Eukaryota</taxon>
        <taxon>Fungi</taxon>
        <taxon>Dikarya</taxon>
        <taxon>Basidiomycota</taxon>
        <taxon>Agaricomycotina</taxon>
        <taxon>Agaricomycetes</taxon>
        <taxon>Agaricomycetidae</taxon>
        <taxon>Boletales</taxon>
        <taxon>Sclerodermatineae</taxon>
        <taxon>Pisolithaceae</taxon>
        <taxon>Pisolithus</taxon>
    </lineage>
</organism>
<feature type="domain" description="BPL/LPL catalytic" evidence="6">
    <location>
        <begin position="112"/>
        <end position="298"/>
    </location>
</feature>
<comment type="pathway">
    <text evidence="1">Protein modification; protein lipoylation via endogenous pathway; protein N(6)-(lipoyl)lysine from octanoyl-[acyl-carrier-protein]: step 1/2.</text>
</comment>
<dbReference type="Pfam" id="PF21948">
    <property type="entry name" value="LplA-B_cat"/>
    <property type="match status" value="1"/>
</dbReference>
<keyword evidence="4" id="KW-0808">Transferase</keyword>